<proteinExistence type="predicted"/>
<feature type="non-terminal residue" evidence="2">
    <location>
        <position position="238"/>
    </location>
</feature>
<feature type="site" description="Histone H3K4me3 binding" evidence="1">
    <location>
        <position position="190"/>
    </location>
</feature>
<dbReference type="InterPro" id="IPR028651">
    <property type="entry name" value="ING_fam"/>
</dbReference>
<keyword evidence="3" id="KW-1185">Reference proteome</keyword>
<accession>A0A6G0VQM8</accession>
<sequence length="238" mass="27512">MYQHLQAMAPESVMEYYNKNWHAICNEWVMGMTFNTGNFMNKTNNRLESFNGKLKSVISTFSTLEDFVEKLFIVLDCVRLERDKNAIQLVEKCNVTVEGKKSVVIDVMENIQSIILPAKIRTCGRPKRAILTTIGLPKRLKSERALTQKTETKIKKKGKYKKHDNIAVDPDEPTYCLCGQISYGEMICCDNDLCPIEWFHFSCISLQTKPKDRPNKMKPKAQLLKELECYNKEKEDKA</sequence>
<comment type="caution">
    <text evidence="2">The sequence shown here is derived from an EMBL/GenBank/DDBJ whole genome shotgun (WGS) entry which is preliminary data.</text>
</comment>
<name>A0A6G0VQM8_APHCR</name>
<evidence type="ECO:0000256" key="1">
    <source>
        <dbReference type="PIRSR" id="PIRSR628651-50"/>
    </source>
</evidence>
<feature type="site" description="Histone H3K4me3 binding" evidence="1">
    <location>
        <position position="198"/>
    </location>
</feature>
<organism evidence="2 3">
    <name type="scientific">Aphis craccivora</name>
    <name type="common">Cowpea aphid</name>
    <dbReference type="NCBI Taxonomy" id="307492"/>
    <lineage>
        <taxon>Eukaryota</taxon>
        <taxon>Metazoa</taxon>
        <taxon>Ecdysozoa</taxon>
        <taxon>Arthropoda</taxon>
        <taxon>Hexapoda</taxon>
        <taxon>Insecta</taxon>
        <taxon>Pterygota</taxon>
        <taxon>Neoptera</taxon>
        <taxon>Paraneoptera</taxon>
        <taxon>Hemiptera</taxon>
        <taxon>Sternorrhyncha</taxon>
        <taxon>Aphidomorpha</taxon>
        <taxon>Aphidoidea</taxon>
        <taxon>Aphididae</taxon>
        <taxon>Aphidini</taxon>
        <taxon>Aphis</taxon>
        <taxon>Aphis</taxon>
    </lineage>
</organism>
<dbReference type="PANTHER" id="PTHR10333:SF89">
    <property type="entry name" value="INHIBITOR OF GROWTH PROTEIN"/>
    <property type="match status" value="1"/>
</dbReference>
<dbReference type="Proteomes" id="UP000478052">
    <property type="component" value="Unassembled WGS sequence"/>
</dbReference>
<dbReference type="InterPro" id="IPR011011">
    <property type="entry name" value="Znf_FYVE_PHD"/>
</dbReference>
<dbReference type="InterPro" id="IPR013083">
    <property type="entry name" value="Znf_RING/FYVE/PHD"/>
</dbReference>
<evidence type="ECO:0000313" key="3">
    <source>
        <dbReference type="Proteomes" id="UP000478052"/>
    </source>
</evidence>
<dbReference type="PANTHER" id="PTHR10333">
    <property type="entry name" value="INHIBITOR OF GROWTH PROTEIN"/>
    <property type="match status" value="1"/>
</dbReference>
<dbReference type="AlphaFoldDB" id="A0A6G0VQM8"/>
<dbReference type="Gene3D" id="3.30.40.10">
    <property type="entry name" value="Zinc/RING finger domain, C3HC4 (zinc finger)"/>
    <property type="match status" value="1"/>
</dbReference>
<gene>
    <name evidence="2" type="ORF">FWK35_00030566</name>
</gene>
<dbReference type="EMBL" id="VUJU01013436">
    <property type="protein sequence ID" value="KAF0704876.1"/>
    <property type="molecule type" value="Genomic_DNA"/>
</dbReference>
<dbReference type="GO" id="GO:0005634">
    <property type="term" value="C:nucleus"/>
    <property type="evidence" value="ECO:0007669"/>
    <property type="project" value="TreeGrafter"/>
</dbReference>
<protein>
    <submittedName>
        <fullName evidence="2">Chromatin modification-related protein YNG2-like</fullName>
    </submittedName>
</protein>
<feature type="site" description="Histone H3K4me3 binding" evidence="1">
    <location>
        <position position="186"/>
    </location>
</feature>
<dbReference type="OrthoDB" id="5411773at2759"/>
<feature type="site" description="Histone H3K4me3 binding" evidence="1">
    <location>
        <position position="175"/>
    </location>
</feature>
<dbReference type="SUPFAM" id="SSF57903">
    <property type="entry name" value="FYVE/PHD zinc finger"/>
    <property type="match status" value="1"/>
</dbReference>
<evidence type="ECO:0000313" key="2">
    <source>
        <dbReference type="EMBL" id="KAF0704876.1"/>
    </source>
</evidence>
<reference evidence="2 3" key="1">
    <citation type="submission" date="2019-08" db="EMBL/GenBank/DDBJ databases">
        <title>Whole genome of Aphis craccivora.</title>
        <authorList>
            <person name="Voronova N.V."/>
            <person name="Shulinski R.S."/>
            <person name="Bandarenka Y.V."/>
            <person name="Zhorov D.G."/>
            <person name="Warner D."/>
        </authorList>
    </citation>
    <scope>NUCLEOTIDE SEQUENCE [LARGE SCALE GENOMIC DNA]</scope>
    <source>
        <strain evidence="2">180601</strain>
        <tissue evidence="2">Whole Body</tissue>
    </source>
</reference>
<dbReference type="GO" id="GO:0045893">
    <property type="term" value="P:positive regulation of DNA-templated transcription"/>
    <property type="evidence" value="ECO:0007669"/>
    <property type="project" value="TreeGrafter"/>
</dbReference>